<protein>
    <recommendedName>
        <fullName evidence="3">CCHC-type domain-containing protein</fullName>
    </recommendedName>
</protein>
<sequence>MVLTWKAKVLDEQFEKKTPTLGRMAIYVIDLCTNELKKDLEADVTNGFVEDSYDAKQILLKSMIAKVGEENIQEKNKDATAETCCFINKEAAQNFSDVILIPNPSTVPTTITNALHCAAKKKVKYGEEIAITRNQELMERSEVQVDDDKENEPQQVENLLVSRRKGRPETKQYKSSTEKKSRVKYACKMCGRTGHNSARCQNW</sequence>
<dbReference type="Proteomes" id="UP000234323">
    <property type="component" value="Unassembled WGS sequence"/>
</dbReference>
<evidence type="ECO:0000313" key="2">
    <source>
        <dbReference type="Proteomes" id="UP000234323"/>
    </source>
</evidence>
<comment type="caution">
    <text evidence="1">The sequence shown here is derived from an EMBL/GenBank/DDBJ whole genome shotgun (WGS) entry which is preliminary data.</text>
</comment>
<evidence type="ECO:0000313" key="1">
    <source>
        <dbReference type="EMBL" id="PKY51728.1"/>
    </source>
</evidence>
<organism evidence="1 2">
    <name type="scientific">Rhizophagus irregularis</name>
    <dbReference type="NCBI Taxonomy" id="588596"/>
    <lineage>
        <taxon>Eukaryota</taxon>
        <taxon>Fungi</taxon>
        <taxon>Fungi incertae sedis</taxon>
        <taxon>Mucoromycota</taxon>
        <taxon>Glomeromycotina</taxon>
        <taxon>Glomeromycetes</taxon>
        <taxon>Glomerales</taxon>
        <taxon>Glomeraceae</taxon>
        <taxon>Rhizophagus</taxon>
    </lineage>
</organism>
<reference evidence="1 2" key="1">
    <citation type="submission" date="2015-10" db="EMBL/GenBank/DDBJ databases">
        <title>Genome analyses suggest a sexual origin of heterokaryosis in a supposedly ancient asexual fungus.</title>
        <authorList>
            <person name="Ropars J."/>
            <person name="Sedzielewska K."/>
            <person name="Noel J."/>
            <person name="Charron P."/>
            <person name="Farinelli L."/>
            <person name="Marton T."/>
            <person name="Kruger M."/>
            <person name="Pelin A."/>
            <person name="Brachmann A."/>
            <person name="Corradi N."/>
        </authorList>
    </citation>
    <scope>NUCLEOTIDE SEQUENCE [LARGE SCALE GENOMIC DNA]</scope>
    <source>
        <strain evidence="1 2">A4</strain>
    </source>
</reference>
<keyword evidence="2" id="KW-1185">Reference proteome</keyword>
<dbReference type="VEuPathDB" id="FungiDB:RhiirFUN_000005"/>
<dbReference type="AlphaFoldDB" id="A0A2I1GYL7"/>
<dbReference type="EMBL" id="LLXI01001068">
    <property type="protein sequence ID" value="PKY51728.1"/>
    <property type="molecule type" value="Genomic_DNA"/>
</dbReference>
<accession>A0A2I1GYL7</accession>
<evidence type="ECO:0008006" key="3">
    <source>
        <dbReference type="Google" id="ProtNLM"/>
    </source>
</evidence>
<dbReference type="VEuPathDB" id="FungiDB:FUN_012091"/>
<gene>
    <name evidence="1" type="ORF">RhiirA4_494472</name>
</gene>
<name>A0A2I1GYL7_9GLOM</name>
<proteinExistence type="predicted"/>